<dbReference type="InterPro" id="IPR050545">
    <property type="entry name" value="Mycobact_MmpL"/>
</dbReference>
<dbReference type="EMBL" id="JAOB01000029">
    <property type="protein sequence ID" value="EUA56849.1"/>
    <property type="molecule type" value="Genomic_DNA"/>
</dbReference>
<evidence type="ECO:0000256" key="5">
    <source>
        <dbReference type="ARBA" id="ARBA00022989"/>
    </source>
</evidence>
<dbReference type="Pfam" id="PF03176">
    <property type="entry name" value="MMPL"/>
    <property type="match status" value="1"/>
</dbReference>
<dbReference type="PANTHER" id="PTHR33406:SF6">
    <property type="entry name" value="MEMBRANE PROTEIN YDGH-RELATED"/>
    <property type="match status" value="1"/>
</dbReference>
<evidence type="ECO:0000256" key="2">
    <source>
        <dbReference type="ARBA" id="ARBA00010157"/>
    </source>
</evidence>
<comment type="subcellular location">
    <subcellularLocation>
        <location evidence="1">Cell membrane</location>
        <topology evidence="1">Multi-pass membrane protein</topology>
    </subcellularLocation>
</comment>
<comment type="caution">
    <text evidence="9">The sequence shown here is derived from an EMBL/GenBank/DDBJ whole genome shotgun (WGS) entry which is preliminary data.</text>
</comment>
<feature type="transmembrane region" description="Helical" evidence="7">
    <location>
        <begin position="35"/>
        <end position="62"/>
    </location>
</feature>
<dbReference type="InterPro" id="IPR004869">
    <property type="entry name" value="MMPL_dom"/>
</dbReference>
<gene>
    <name evidence="9" type="ORF">I553_8903</name>
</gene>
<dbReference type="GO" id="GO:0005886">
    <property type="term" value="C:plasma membrane"/>
    <property type="evidence" value="ECO:0007669"/>
    <property type="project" value="UniProtKB-SubCell"/>
</dbReference>
<organism evidence="9">
    <name type="scientific">Mycobacterium xenopi 4042</name>
    <dbReference type="NCBI Taxonomy" id="1299334"/>
    <lineage>
        <taxon>Bacteria</taxon>
        <taxon>Bacillati</taxon>
        <taxon>Actinomycetota</taxon>
        <taxon>Actinomycetes</taxon>
        <taxon>Mycobacteriales</taxon>
        <taxon>Mycobacteriaceae</taxon>
        <taxon>Mycobacterium</taxon>
    </lineage>
</organism>
<reference evidence="9" key="1">
    <citation type="submission" date="2014-01" db="EMBL/GenBank/DDBJ databases">
        <authorList>
            <person name="Brown-Elliot B."/>
            <person name="Wallace R."/>
            <person name="Lenaerts A."/>
            <person name="Ordway D."/>
            <person name="DeGroote M.A."/>
            <person name="Parker T."/>
            <person name="Sizemore C."/>
            <person name="Tallon L.J."/>
            <person name="Sadzewicz L.K."/>
            <person name="Sengamalay N."/>
            <person name="Fraser C.M."/>
            <person name="Hine E."/>
            <person name="Shefchek K.A."/>
            <person name="Das S.P."/>
            <person name="Tettelin H."/>
        </authorList>
    </citation>
    <scope>NUCLEOTIDE SEQUENCE [LARGE SCALE GENOMIC DNA]</scope>
    <source>
        <strain evidence="9">4042</strain>
    </source>
</reference>
<feature type="domain" description="Membrane transport protein MMPL" evidence="8">
    <location>
        <begin position="1"/>
        <end position="86"/>
    </location>
</feature>
<evidence type="ECO:0000256" key="3">
    <source>
        <dbReference type="ARBA" id="ARBA00022475"/>
    </source>
</evidence>
<keyword evidence="4 7" id="KW-0812">Transmembrane</keyword>
<accession>X8CL98</accession>
<keyword evidence="3" id="KW-1003">Cell membrane</keyword>
<dbReference type="PANTHER" id="PTHR33406">
    <property type="entry name" value="MEMBRANE PROTEIN MJ1562-RELATED"/>
    <property type="match status" value="1"/>
</dbReference>
<comment type="similarity">
    <text evidence="2">Belongs to the resistance-nodulation-cell division (RND) (TC 2.A.6) family. MmpL subfamily.</text>
</comment>
<evidence type="ECO:0000256" key="6">
    <source>
        <dbReference type="ARBA" id="ARBA00023136"/>
    </source>
</evidence>
<proteinExistence type="inferred from homology"/>
<evidence type="ECO:0000256" key="4">
    <source>
        <dbReference type="ARBA" id="ARBA00022692"/>
    </source>
</evidence>
<evidence type="ECO:0000256" key="7">
    <source>
        <dbReference type="SAM" id="Phobius"/>
    </source>
</evidence>
<protein>
    <submittedName>
        <fullName evidence="9">MMPL family protein</fullName>
    </submittedName>
</protein>
<dbReference type="PATRIC" id="fig|1299334.3.peg.2986"/>
<dbReference type="Gene3D" id="1.20.1640.10">
    <property type="entry name" value="Multidrug efflux transporter AcrB transmembrane domain"/>
    <property type="match status" value="1"/>
</dbReference>
<dbReference type="SUPFAM" id="SSF82866">
    <property type="entry name" value="Multidrug efflux transporter AcrB transmembrane domain"/>
    <property type="match status" value="1"/>
</dbReference>
<evidence type="ECO:0000259" key="8">
    <source>
        <dbReference type="Pfam" id="PF03176"/>
    </source>
</evidence>
<dbReference type="AlphaFoldDB" id="X8CL98"/>
<keyword evidence="6 7" id="KW-0472">Membrane</keyword>
<name>X8CL98_MYCXE</name>
<evidence type="ECO:0000256" key="1">
    <source>
        <dbReference type="ARBA" id="ARBA00004651"/>
    </source>
</evidence>
<sequence length="94" mass="10438">MVYRSAITVILLLVMVGIELQVARGVIAFVGHHQLIGLTTFVVNMLTSLAIAAGTDYGIFFLGRYQEARQAGEDRLTAYFTTYRGSPKLSWRLV</sequence>
<evidence type="ECO:0000313" key="9">
    <source>
        <dbReference type="EMBL" id="EUA56849.1"/>
    </source>
</evidence>
<keyword evidence="5 7" id="KW-1133">Transmembrane helix</keyword>